<accession>A0A5D0RBF9</accession>
<dbReference type="Pfam" id="PF02517">
    <property type="entry name" value="Rce1-like"/>
    <property type="match status" value="1"/>
</dbReference>
<keyword evidence="1" id="KW-1133">Transmembrane helix</keyword>
<keyword evidence="3" id="KW-0378">Hydrolase</keyword>
<dbReference type="OrthoDB" id="821236at2"/>
<feature type="domain" description="CAAX prenyl protease 2/Lysostaphin resistance protein A-like" evidence="2">
    <location>
        <begin position="2"/>
        <end position="59"/>
    </location>
</feature>
<dbReference type="GO" id="GO:0008237">
    <property type="term" value="F:metallopeptidase activity"/>
    <property type="evidence" value="ECO:0007669"/>
    <property type="project" value="UniProtKB-KW"/>
</dbReference>
<keyword evidence="1" id="KW-0812">Transmembrane</keyword>
<keyword evidence="3" id="KW-0645">Protease</keyword>
<comment type="caution">
    <text evidence="3">The sequence shown here is derived from an EMBL/GenBank/DDBJ whole genome shotgun (WGS) entry which is preliminary data.</text>
</comment>
<dbReference type="AlphaFoldDB" id="A0A5D0RBF9"/>
<dbReference type="GO" id="GO:0004175">
    <property type="term" value="F:endopeptidase activity"/>
    <property type="evidence" value="ECO:0007669"/>
    <property type="project" value="UniProtKB-ARBA"/>
</dbReference>
<name>A0A5D0RBF9_9FLAO</name>
<evidence type="ECO:0000313" key="3">
    <source>
        <dbReference type="EMBL" id="TYB78990.1"/>
    </source>
</evidence>
<organism evidence="3 4">
    <name type="scientific">Bizionia myxarmorum</name>
    <dbReference type="NCBI Taxonomy" id="291186"/>
    <lineage>
        <taxon>Bacteria</taxon>
        <taxon>Pseudomonadati</taxon>
        <taxon>Bacteroidota</taxon>
        <taxon>Flavobacteriia</taxon>
        <taxon>Flavobacteriales</taxon>
        <taxon>Flavobacteriaceae</taxon>
        <taxon>Bizionia</taxon>
    </lineage>
</organism>
<sequence>MVFSALLFSILHFQAEDFNQLFSLYPVMFLFALGLLAIWITINFGLVKAIIFHFVWNLVIMLVVFFALQNPDINVNKFENETIVIEWERSPLINSNSKGISYSKEKLIVNSITLNNLLSFVNQVELNKDLNNQYYQTEVFMKYNFKIYLKDSTKRLSKPITDYFKNQKLLE</sequence>
<evidence type="ECO:0000256" key="1">
    <source>
        <dbReference type="SAM" id="Phobius"/>
    </source>
</evidence>
<feature type="transmembrane region" description="Helical" evidence="1">
    <location>
        <begin position="49"/>
        <end position="68"/>
    </location>
</feature>
<evidence type="ECO:0000259" key="2">
    <source>
        <dbReference type="Pfam" id="PF02517"/>
    </source>
</evidence>
<keyword evidence="4" id="KW-1185">Reference proteome</keyword>
<keyword evidence="3" id="KW-0482">Metalloprotease</keyword>
<feature type="transmembrane region" description="Helical" evidence="1">
    <location>
        <begin position="25"/>
        <end position="42"/>
    </location>
</feature>
<dbReference type="Proteomes" id="UP000323720">
    <property type="component" value="Unassembled WGS sequence"/>
</dbReference>
<proteinExistence type="predicted"/>
<dbReference type="GO" id="GO:0006508">
    <property type="term" value="P:proteolysis"/>
    <property type="evidence" value="ECO:0007669"/>
    <property type="project" value="UniProtKB-KW"/>
</dbReference>
<evidence type="ECO:0000313" key="4">
    <source>
        <dbReference type="Proteomes" id="UP000323720"/>
    </source>
</evidence>
<dbReference type="EMBL" id="VSKK01000001">
    <property type="protein sequence ID" value="TYB78990.1"/>
    <property type="molecule type" value="Genomic_DNA"/>
</dbReference>
<gene>
    <name evidence="3" type="ORF">ES674_04225</name>
</gene>
<dbReference type="GO" id="GO:0080120">
    <property type="term" value="P:CAAX-box protein maturation"/>
    <property type="evidence" value="ECO:0007669"/>
    <property type="project" value="UniProtKB-ARBA"/>
</dbReference>
<keyword evidence="1" id="KW-0472">Membrane</keyword>
<reference evidence="3 4" key="1">
    <citation type="submission" date="2019-08" db="EMBL/GenBank/DDBJ databases">
        <title>Genomes of Antarctic Bizionia species.</title>
        <authorList>
            <person name="Bowman J.P."/>
        </authorList>
    </citation>
    <scope>NUCLEOTIDE SEQUENCE [LARGE SCALE GENOMIC DNA]</scope>
    <source>
        <strain evidence="3 4">ADA-4</strain>
    </source>
</reference>
<protein>
    <submittedName>
        <fullName evidence="3">CPBP family intramembrane metalloprotease</fullName>
    </submittedName>
</protein>
<dbReference type="InterPro" id="IPR003675">
    <property type="entry name" value="Rce1/LyrA-like_dom"/>
</dbReference>